<evidence type="ECO:0000313" key="2">
    <source>
        <dbReference type="Proteomes" id="UP001595476"/>
    </source>
</evidence>
<dbReference type="GO" id="GO:0003746">
    <property type="term" value="F:translation elongation factor activity"/>
    <property type="evidence" value="ECO:0007669"/>
    <property type="project" value="UniProtKB-KW"/>
</dbReference>
<sequence length="203" mass="23550">MLYSDVIEASVEQRAEQKMRLQHTAEDIISLFNQCFKESEGTELVGFNPEPEYIPRHLRDASLDAILFTKDYFASALHEISHWCIAGVERRKQLDYGYWYCPDGRTPEQQALFEHVEVKPQALEWLFAEAAAFPFRLSFDNLNGSPVDAKGFADRVHQQVHEYLTNGIGERPKKLIQSLLVYYRGTTSLDSHWFKRSKLGYLE</sequence>
<dbReference type="InterPro" id="IPR007411">
    <property type="entry name" value="EpmC"/>
</dbReference>
<dbReference type="EMBL" id="JBHRSZ010000004">
    <property type="protein sequence ID" value="MFC3151161.1"/>
    <property type="molecule type" value="Genomic_DNA"/>
</dbReference>
<protein>
    <submittedName>
        <fullName evidence="1">Elongation factor P hydroxylase</fullName>
    </submittedName>
</protein>
<dbReference type="Proteomes" id="UP001595476">
    <property type="component" value="Unassembled WGS sequence"/>
</dbReference>
<dbReference type="Pfam" id="PF04315">
    <property type="entry name" value="EpmC"/>
    <property type="match status" value="1"/>
</dbReference>
<keyword evidence="1" id="KW-0251">Elongation factor</keyword>
<dbReference type="RefSeq" id="WP_386719409.1">
    <property type="nucleotide sequence ID" value="NZ_JBHRSZ010000004.1"/>
</dbReference>
<evidence type="ECO:0000313" key="1">
    <source>
        <dbReference type="EMBL" id="MFC3151161.1"/>
    </source>
</evidence>
<keyword evidence="2" id="KW-1185">Reference proteome</keyword>
<comment type="caution">
    <text evidence="1">The sequence shown here is derived from an EMBL/GenBank/DDBJ whole genome shotgun (WGS) entry which is preliminary data.</text>
</comment>
<keyword evidence="1" id="KW-0648">Protein biosynthesis</keyword>
<organism evidence="1 2">
    <name type="scientific">Litoribrevibacter euphylliae</name>
    <dbReference type="NCBI Taxonomy" id="1834034"/>
    <lineage>
        <taxon>Bacteria</taxon>
        <taxon>Pseudomonadati</taxon>
        <taxon>Pseudomonadota</taxon>
        <taxon>Gammaproteobacteria</taxon>
        <taxon>Oceanospirillales</taxon>
        <taxon>Oceanospirillaceae</taxon>
        <taxon>Litoribrevibacter</taxon>
    </lineage>
</organism>
<proteinExistence type="predicted"/>
<reference evidence="2" key="1">
    <citation type="journal article" date="2019" name="Int. J. Syst. Evol. Microbiol.">
        <title>The Global Catalogue of Microorganisms (GCM) 10K type strain sequencing project: providing services to taxonomists for standard genome sequencing and annotation.</title>
        <authorList>
            <consortium name="The Broad Institute Genomics Platform"/>
            <consortium name="The Broad Institute Genome Sequencing Center for Infectious Disease"/>
            <person name="Wu L."/>
            <person name="Ma J."/>
        </authorList>
    </citation>
    <scope>NUCLEOTIDE SEQUENCE [LARGE SCALE GENOMIC DNA]</scope>
    <source>
        <strain evidence="2">KCTC 52438</strain>
    </source>
</reference>
<name>A0ABV7HER6_9GAMM</name>
<accession>A0ABV7HER6</accession>
<gene>
    <name evidence="1" type="ORF">ACFOEK_08980</name>
</gene>